<evidence type="ECO:0000313" key="1">
    <source>
        <dbReference type="EMBL" id="OXR39775.1"/>
    </source>
</evidence>
<protein>
    <submittedName>
        <fullName evidence="2">Uncharacterized protein</fullName>
    </submittedName>
</protein>
<dbReference type="EMBL" id="NGAF01000017">
    <property type="protein sequence ID" value="OXR41710.1"/>
    <property type="molecule type" value="Genomic_DNA"/>
</dbReference>
<accession>A0A231GYP6</accession>
<comment type="caution">
    <text evidence="2">The sequence shown here is derived from an EMBL/GenBank/DDBJ whole genome shotgun (WGS) entry which is preliminary data.</text>
</comment>
<reference evidence="2 3" key="1">
    <citation type="submission" date="2017-07" db="EMBL/GenBank/DDBJ databases">
        <title>First draft Genome Sequence of Nocardia cerradoensis isolated from human infection.</title>
        <authorList>
            <person name="Carrasco G."/>
        </authorList>
    </citation>
    <scope>NUCLEOTIDE SEQUENCE [LARGE SCALE GENOMIC DNA]</scope>
    <source>
        <strain evidence="2 3">CNM20130759</strain>
    </source>
</reference>
<sequence length="386" mass="39720">MFCFDLAVGQAMWIRFRRNIVRARTVPGLIGLVVEEEAAVLEVGEALSSSGGGFVVHGVVELCHGGAVFGEDVVGDVEQVVCGGVGVGGLFSLGAGVGFGGEVARDARVAELGQQAVVDLAGLRVVVCGRAADGVGRTGLRPIGAGALGDGDHGRPTGFERGLRFGVDIPLEGRGPLSLPSPSLTVRPLRGGVFGAFGVFGVADEHPPQVVEAAARHLFGLIGPEIVGSMRLHQQAVGQPRALREVPATDRYFGGEHGGAEDGRRRADAQARIRVATLPALFVGTQIGYRVGLFAQDEHGCTELVGMPHPTARAGGTGENHSVDLAGQPHILRRVAQRGRAVTVADDVAQSRHGYPAGVLGVELAGGVEGGDVTGHDVAADLGQLR</sequence>
<keyword evidence="3" id="KW-1185">Reference proteome</keyword>
<evidence type="ECO:0000313" key="2">
    <source>
        <dbReference type="EMBL" id="OXR41710.1"/>
    </source>
</evidence>
<dbReference type="EMBL" id="NGAF01000067">
    <property type="protein sequence ID" value="OXR39775.1"/>
    <property type="molecule type" value="Genomic_DNA"/>
</dbReference>
<gene>
    <name evidence="2" type="ORF">B7C42_06052</name>
    <name evidence="1" type="ORF">B7C42_08150</name>
</gene>
<proteinExistence type="predicted"/>
<evidence type="ECO:0000313" key="3">
    <source>
        <dbReference type="Proteomes" id="UP000215506"/>
    </source>
</evidence>
<name>A0A231GYP6_9NOCA</name>
<dbReference type="AlphaFoldDB" id="A0A231GYP6"/>
<dbReference type="Proteomes" id="UP000215506">
    <property type="component" value="Unassembled WGS sequence"/>
</dbReference>
<organism evidence="2 3">
    <name type="scientific">Nocardia cerradoensis</name>
    <dbReference type="NCBI Taxonomy" id="85688"/>
    <lineage>
        <taxon>Bacteria</taxon>
        <taxon>Bacillati</taxon>
        <taxon>Actinomycetota</taxon>
        <taxon>Actinomycetes</taxon>
        <taxon>Mycobacteriales</taxon>
        <taxon>Nocardiaceae</taxon>
        <taxon>Nocardia</taxon>
    </lineage>
</organism>